<sequence length="230" mass="26736">MKVKTALILCAGLGKRLNPLTLEKPKPLLELNNTTLLENTINLIKKLGIKKIFLNTFHLKDQISDYLKKKKFDISIDIISDGHEILDTGGGIRNMINNSKEKDFLIFNPDTIWDSNYLKSIKQMNEFFENNNIKNILLVVNKKLSFDKKLKGDFNLKKNLLSRNTENEYIYTGCQIFSKDLLNNNQKKIFSVTEIWNELIAKNSLFGFDSSSKFYHLTDLEIYNKLLKDY</sequence>
<evidence type="ECO:0000313" key="4">
    <source>
        <dbReference type="EMBL" id="SVD28831.1"/>
    </source>
</evidence>
<dbReference type="InterPro" id="IPR029044">
    <property type="entry name" value="Nucleotide-diphossugar_trans"/>
</dbReference>
<accession>A0A382U4Y1</accession>
<dbReference type="AlphaFoldDB" id="A0A382U4Y1"/>
<dbReference type="SUPFAM" id="SSF53448">
    <property type="entry name" value="Nucleotide-diphospho-sugar transferases"/>
    <property type="match status" value="1"/>
</dbReference>
<evidence type="ECO:0000259" key="3">
    <source>
        <dbReference type="Pfam" id="PF00483"/>
    </source>
</evidence>
<dbReference type="PANTHER" id="PTHR43584">
    <property type="entry name" value="NUCLEOTIDYL TRANSFERASE"/>
    <property type="match status" value="1"/>
</dbReference>
<keyword evidence="1" id="KW-0808">Transferase</keyword>
<dbReference type="GO" id="GO:0016779">
    <property type="term" value="F:nucleotidyltransferase activity"/>
    <property type="evidence" value="ECO:0007669"/>
    <property type="project" value="UniProtKB-KW"/>
</dbReference>
<reference evidence="4" key="1">
    <citation type="submission" date="2018-05" db="EMBL/GenBank/DDBJ databases">
        <authorList>
            <person name="Lanie J.A."/>
            <person name="Ng W.-L."/>
            <person name="Kazmierczak K.M."/>
            <person name="Andrzejewski T.M."/>
            <person name="Davidsen T.M."/>
            <person name="Wayne K.J."/>
            <person name="Tettelin H."/>
            <person name="Glass J.I."/>
            <person name="Rusch D."/>
            <person name="Podicherti R."/>
            <person name="Tsui H.-C.T."/>
            <person name="Winkler M.E."/>
        </authorList>
    </citation>
    <scope>NUCLEOTIDE SEQUENCE</scope>
</reference>
<protein>
    <recommendedName>
        <fullName evidence="3">Nucleotidyl transferase domain-containing protein</fullName>
    </recommendedName>
</protein>
<gene>
    <name evidence="4" type="ORF">METZ01_LOCUS381685</name>
</gene>
<organism evidence="4">
    <name type="scientific">marine metagenome</name>
    <dbReference type="NCBI Taxonomy" id="408172"/>
    <lineage>
        <taxon>unclassified sequences</taxon>
        <taxon>metagenomes</taxon>
        <taxon>ecological metagenomes</taxon>
    </lineage>
</organism>
<dbReference type="EMBL" id="UINC01141221">
    <property type="protein sequence ID" value="SVD28831.1"/>
    <property type="molecule type" value="Genomic_DNA"/>
</dbReference>
<evidence type="ECO:0000256" key="2">
    <source>
        <dbReference type="ARBA" id="ARBA00022695"/>
    </source>
</evidence>
<dbReference type="Pfam" id="PF00483">
    <property type="entry name" value="NTP_transferase"/>
    <property type="match status" value="1"/>
</dbReference>
<proteinExistence type="predicted"/>
<name>A0A382U4Y1_9ZZZZ</name>
<dbReference type="InterPro" id="IPR050065">
    <property type="entry name" value="GlmU-like"/>
</dbReference>
<feature type="domain" description="Nucleotidyl transferase" evidence="3">
    <location>
        <begin position="6"/>
        <end position="126"/>
    </location>
</feature>
<keyword evidence="2" id="KW-0548">Nucleotidyltransferase</keyword>
<evidence type="ECO:0000256" key="1">
    <source>
        <dbReference type="ARBA" id="ARBA00022679"/>
    </source>
</evidence>
<dbReference type="PANTHER" id="PTHR43584:SF8">
    <property type="entry name" value="N-ACETYLMURAMATE ALPHA-1-PHOSPHATE URIDYLYLTRANSFERASE"/>
    <property type="match status" value="1"/>
</dbReference>
<dbReference type="Gene3D" id="3.90.550.10">
    <property type="entry name" value="Spore Coat Polysaccharide Biosynthesis Protein SpsA, Chain A"/>
    <property type="match status" value="1"/>
</dbReference>
<dbReference type="InterPro" id="IPR005835">
    <property type="entry name" value="NTP_transferase_dom"/>
</dbReference>